<sequence>MLKCGICIKSCKFNVIEMVQSILRLCQNENIGLVYYSNYEVELLEKYLTANGKKVSFTKNLLEIIRKENIELPTFCYNSTSASMLYLDFVW</sequence>
<keyword evidence="3" id="KW-1185">Reference proteome</keyword>
<organism evidence="2 3">
    <name type="scientific">Endomicrobium trichonymphae</name>
    <dbReference type="NCBI Taxonomy" id="1408204"/>
    <lineage>
        <taxon>Bacteria</taxon>
        <taxon>Pseudomonadati</taxon>
        <taxon>Elusimicrobiota</taxon>
        <taxon>Endomicrobiia</taxon>
        <taxon>Endomicrobiales</taxon>
        <taxon>Endomicrobiaceae</taxon>
        <taxon>Candidatus Endomicrobiellum</taxon>
    </lineage>
</organism>
<dbReference type="Proteomes" id="UP000095237">
    <property type="component" value="Unassembled WGS sequence"/>
</dbReference>
<protein>
    <recommendedName>
        <fullName evidence="1">4Fe-4S ferredoxin-type domain-containing protein</fullName>
    </recommendedName>
</protein>
<evidence type="ECO:0000259" key="1">
    <source>
        <dbReference type="PROSITE" id="PS51379"/>
    </source>
</evidence>
<reference evidence="2 3" key="1">
    <citation type="submission" date="2015-11" db="EMBL/GenBank/DDBJ databases">
        <title>Evidence for parallel genomic evolution in an endosymbiosis of termite gut flagellates.</title>
        <authorList>
            <person name="Zheng H."/>
        </authorList>
    </citation>
    <scope>NUCLEOTIDE SEQUENCE [LARGE SCALE GENOMIC DNA]</scope>
    <source>
        <strain evidence="2 3">CET450</strain>
    </source>
</reference>
<gene>
    <name evidence="2" type="ORF">ATZ36_01190</name>
</gene>
<accession>A0A1E5IIW5</accession>
<evidence type="ECO:0000313" key="2">
    <source>
        <dbReference type="EMBL" id="OEG70345.1"/>
    </source>
</evidence>
<name>A0A1E5IIW5_ENDTX</name>
<dbReference type="PROSITE" id="PS51379">
    <property type="entry name" value="4FE4S_FER_2"/>
    <property type="match status" value="1"/>
</dbReference>
<evidence type="ECO:0000313" key="3">
    <source>
        <dbReference type="Proteomes" id="UP000095237"/>
    </source>
</evidence>
<dbReference type="EMBL" id="LNVX01000364">
    <property type="protein sequence ID" value="OEG70345.1"/>
    <property type="molecule type" value="Genomic_DNA"/>
</dbReference>
<dbReference type="AlphaFoldDB" id="A0A1E5IIW5"/>
<proteinExistence type="predicted"/>
<feature type="domain" description="4Fe-4S ferredoxin-type" evidence="1">
    <location>
        <begin position="1"/>
        <end position="21"/>
    </location>
</feature>
<comment type="caution">
    <text evidence="2">The sequence shown here is derived from an EMBL/GenBank/DDBJ whole genome shotgun (WGS) entry which is preliminary data.</text>
</comment>
<dbReference type="InterPro" id="IPR017896">
    <property type="entry name" value="4Fe4S_Fe-S-bd"/>
</dbReference>